<dbReference type="GO" id="GO:0046872">
    <property type="term" value="F:metal ion binding"/>
    <property type="evidence" value="ECO:0007669"/>
    <property type="project" value="UniProtKB-KW"/>
</dbReference>
<evidence type="ECO:0000313" key="10">
    <source>
        <dbReference type="EMBL" id="SPY27463.1"/>
    </source>
</evidence>
<dbReference type="Pfam" id="PF00459">
    <property type="entry name" value="Inositol_P"/>
    <property type="match status" value="1"/>
</dbReference>
<keyword evidence="7 8" id="KW-0460">Magnesium</keyword>
<organism evidence="10 11">
    <name type="scientific">Photobacterium damselae</name>
    <dbReference type="NCBI Taxonomy" id="38293"/>
    <lineage>
        <taxon>Bacteria</taxon>
        <taxon>Pseudomonadati</taxon>
        <taxon>Pseudomonadota</taxon>
        <taxon>Gammaproteobacteria</taxon>
        <taxon>Vibrionales</taxon>
        <taxon>Vibrionaceae</taxon>
        <taxon>Photobacterium</taxon>
    </lineage>
</organism>
<evidence type="ECO:0000256" key="8">
    <source>
        <dbReference type="PIRSR" id="PIRSR600760-2"/>
    </source>
</evidence>
<sequence>MHPMLNIAIRAARKAGDHVIKSLEKTQAITVAKKGNDVVTNIDLEAEAIIIETILKSYPDHCITSAESGVVKEGRDKDCQWIIDPIDGTRNFSRGYPHYAISVALRMRGRTEVAAVYDPSRNELFTATRGAGAQINSQRIRATEPRNLAETVVATGLPFAAKQHAESFQKIQGALFVECDDMRQSGCSALDLCYLAAARVDAVVKLGLKPWEITAGELIAREAGAICTDFTGNTNYLTSGNLVAGNARVVKSILAKIRENGSEALTK</sequence>
<dbReference type="PRINTS" id="PR01959">
    <property type="entry name" value="SBIMPHPHTASE"/>
</dbReference>
<evidence type="ECO:0000313" key="11">
    <source>
        <dbReference type="Proteomes" id="UP000251647"/>
    </source>
</evidence>
<dbReference type="PRINTS" id="PR00377">
    <property type="entry name" value="IMPHPHTASES"/>
</dbReference>
<dbReference type="Gene3D" id="3.40.190.80">
    <property type="match status" value="1"/>
</dbReference>
<comment type="cofactor">
    <cofactor evidence="2 8 9">
        <name>Mg(2+)</name>
        <dbReference type="ChEBI" id="CHEBI:18420"/>
    </cofactor>
</comment>
<dbReference type="InterPro" id="IPR022337">
    <property type="entry name" value="Inositol_monophosphatase_SuhB"/>
</dbReference>
<evidence type="ECO:0000256" key="6">
    <source>
        <dbReference type="ARBA" id="ARBA00022814"/>
    </source>
</evidence>
<dbReference type="PANTHER" id="PTHR20854">
    <property type="entry name" value="INOSITOL MONOPHOSPHATASE"/>
    <property type="match status" value="1"/>
</dbReference>
<evidence type="ECO:0000256" key="4">
    <source>
        <dbReference type="ARBA" id="ARBA00022723"/>
    </source>
</evidence>
<gene>
    <name evidence="10" type="primary">suhB</name>
    <name evidence="10" type="ORF">NCTC11647_00518</name>
</gene>
<dbReference type="InterPro" id="IPR000760">
    <property type="entry name" value="Inositol_monophosphatase-like"/>
</dbReference>
<dbReference type="FunFam" id="3.30.540.10:FF:000003">
    <property type="entry name" value="Inositol-1-monophosphatase"/>
    <property type="match status" value="1"/>
</dbReference>
<dbReference type="EC" id="3.1.3.25" evidence="9"/>
<feature type="binding site" evidence="8">
    <location>
        <position position="87"/>
    </location>
    <ligand>
        <name>Mg(2+)</name>
        <dbReference type="ChEBI" id="CHEBI:18420"/>
        <label>1</label>
        <note>catalytic</note>
    </ligand>
</feature>
<dbReference type="PROSITE" id="PS00629">
    <property type="entry name" value="IMP_1"/>
    <property type="match status" value="1"/>
</dbReference>
<feature type="binding site" evidence="8">
    <location>
        <position position="84"/>
    </location>
    <ligand>
        <name>Mg(2+)</name>
        <dbReference type="ChEBI" id="CHEBI:18420"/>
        <label>1</label>
        <note>catalytic</note>
    </ligand>
</feature>
<dbReference type="PANTHER" id="PTHR20854:SF4">
    <property type="entry name" value="INOSITOL-1-MONOPHOSPHATASE-RELATED"/>
    <property type="match status" value="1"/>
</dbReference>
<dbReference type="InterPro" id="IPR020583">
    <property type="entry name" value="Inositol_monoP_metal-BS"/>
</dbReference>
<protein>
    <recommendedName>
        <fullName evidence="9">Inositol-1-monophosphatase</fullName>
        <ecNumber evidence="9">3.1.3.25</ecNumber>
    </recommendedName>
</protein>
<proteinExistence type="inferred from homology"/>
<dbReference type="GO" id="GO:0008934">
    <property type="term" value="F:inositol monophosphate 1-phosphatase activity"/>
    <property type="evidence" value="ECO:0007669"/>
    <property type="project" value="InterPro"/>
</dbReference>
<dbReference type="AlphaFoldDB" id="A0A2T3QQN2"/>
<keyword evidence="6" id="KW-0805">Transcription regulation</keyword>
<dbReference type="EMBL" id="UATL01000001">
    <property type="protein sequence ID" value="SPY27463.1"/>
    <property type="molecule type" value="Genomic_DNA"/>
</dbReference>
<evidence type="ECO:0000256" key="7">
    <source>
        <dbReference type="ARBA" id="ARBA00022842"/>
    </source>
</evidence>
<dbReference type="RefSeq" id="WP_005300799.1">
    <property type="nucleotide sequence ID" value="NZ_CP018297.1"/>
</dbReference>
<dbReference type="GO" id="GO:0031564">
    <property type="term" value="P:transcription antitermination"/>
    <property type="evidence" value="ECO:0007669"/>
    <property type="project" value="UniProtKB-KW"/>
</dbReference>
<feature type="binding site" evidence="8">
    <location>
        <position position="86"/>
    </location>
    <ligand>
        <name>Mg(2+)</name>
        <dbReference type="ChEBI" id="CHEBI:18420"/>
        <label>1</label>
        <note>catalytic</note>
    </ligand>
</feature>
<evidence type="ECO:0000256" key="3">
    <source>
        <dbReference type="ARBA" id="ARBA00009759"/>
    </source>
</evidence>
<evidence type="ECO:0000256" key="9">
    <source>
        <dbReference type="RuleBase" id="RU364068"/>
    </source>
</evidence>
<accession>A0A2T3QQN2</accession>
<dbReference type="Proteomes" id="UP000251647">
    <property type="component" value="Unassembled WGS sequence"/>
</dbReference>
<dbReference type="InterPro" id="IPR033942">
    <property type="entry name" value="IMPase"/>
</dbReference>
<reference evidence="10 11" key="1">
    <citation type="submission" date="2018-06" db="EMBL/GenBank/DDBJ databases">
        <authorList>
            <consortium name="Pathogen Informatics"/>
            <person name="Doyle S."/>
        </authorList>
    </citation>
    <scope>NUCLEOTIDE SEQUENCE [LARGE SCALE GENOMIC DNA]</scope>
    <source>
        <strain evidence="10 11">NCTC11647</strain>
    </source>
</reference>
<dbReference type="Gene3D" id="3.30.540.10">
    <property type="entry name" value="Fructose-1,6-Bisphosphatase, subunit A, domain 1"/>
    <property type="match status" value="1"/>
</dbReference>
<keyword evidence="6" id="KW-0804">Transcription</keyword>
<dbReference type="GO" id="GO:0007165">
    <property type="term" value="P:signal transduction"/>
    <property type="evidence" value="ECO:0007669"/>
    <property type="project" value="TreeGrafter"/>
</dbReference>
<comment type="catalytic activity">
    <reaction evidence="1 9">
        <text>a myo-inositol phosphate + H2O = myo-inositol + phosphate</text>
        <dbReference type="Rhea" id="RHEA:24056"/>
        <dbReference type="ChEBI" id="CHEBI:15377"/>
        <dbReference type="ChEBI" id="CHEBI:17268"/>
        <dbReference type="ChEBI" id="CHEBI:43474"/>
        <dbReference type="ChEBI" id="CHEBI:84139"/>
        <dbReference type="EC" id="3.1.3.25"/>
    </reaction>
</comment>
<dbReference type="CDD" id="cd01639">
    <property type="entry name" value="IMPase"/>
    <property type="match status" value="1"/>
</dbReference>
<dbReference type="SUPFAM" id="SSF56655">
    <property type="entry name" value="Carbohydrate phosphatase"/>
    <property type="match status" value="1"/>
</dbReference>
<dbReference type="GO" id="GO:0006020">
    <property type="term" value="P:inositol metabolic process"/>
    <property type="evidence" value="ECO:0007669"/>
    <property type="project" value="TreeGrafter"/>
</dbReference>
<dbReference type="OrthoDB" id="9785695at2"/>
<comment type="similarity">
    <text evidence="3 9">Belongs to the inositol monophosphatase superfamily.</text>
</comment>
<keyword evidence="4 8" id="KW-0479">Metal-binding</keyword>
<name>A0A2T3QQN2_PHODM</name>
<keyword evidence="5 9" id="KW-0378">Hydrolase</keyword>
<evidence type="ECO:0000256" key="1">
    <source>
        <dbReference type="ARBA" id="ARBA00001033"/>
    </source>
</evidence>
<evidence type="ECO:0000256" key="5">
    <source>
        <dbReference type="ARBA" id="ARBA00022801"/>
    </source>
</evidence>
<evidence type="ECO:0000256" key="2">
    <source>
        <dbReference type="ARBA" id="ARBA00001946"/>
    </source>
</evidence>
<keyword evidence="6" id="KW-0889">Transcription antitermination</keyword>
<dbReference type="NCBIfam" id="NF008027">
    <property type="entry name" value="PRK10757.1"/>
    <property type="match status" value="1"/>
</dbReference>